<dbReference type="PROSITE" id="PS51689">
    <property type="entry name" value="SAM_RNA_A_N6_MT"/>
    <property type="match status" value="1"/>
</dbReference>
<organism evidence="7 8">
    <name type="scientific">candidate division WOR-3 bacterium</name>
    <dbReference type="NCBI Taxonomy" id="2052148"/>
    <lineage>
        <taxon>Bacteria</taxon>
        <taxon>Bacteria division WOR-3</taxon>
    </lineage>
</organism>
<sequence length="239" mass="27778">MNSFQKNKKTKIRFSQHFLTDANVLKKISESVDSLYKDKVLEVGPGRGSVTEIILSKKPKNLTLVEKDPSLILGLKEKYPSCNIINQDILDYQVKEDVFVSSVPYSITREILLLICRSRSVRLSYLIIQKEVAQKISFENPVPISVFVRTFFEVKKIFDIKKNSFTPPPQITSSFVVLKRIKEYEENVYADYWNFLIKTMSRKNRSAEFLDEKFKGRRVSGLKGEELLKTYVDKDIHTH</sequence>
<dbReference type="SMART" id="SM00650">
    <property type="entry name" value="rADc"/>
    <property type="match status" value="1"/>
</dbReference>
<evidence type="ECO:0000256" key="4">
    <source>
        <dbReference type="ARBA" id="ARBA00022884"/>
    </source>
</evidence>
<dbReference type="Gene3D" id="1.10.8.100">
    <property type="entry name" value="Ribosomal RNA adenine dimethylase-like, domain 2"/>
    <property type="match status" value="1"/>
</dbReference>
<reference evidence="7 8" key="1">
    <citation type="journal article" date="2018" name="Nat. Biotechnol.">
        <title>A standardized bacterial taxonomy based on genome phylogeny substantially revises the tree of life.</title>
        <authorList>
            <person name="Parks D.H."/>
            <person name="Chuvochina M."/>
            <person name="Waite D.W."/>
            <person name="Rinke C."/>
            <person name="Skarshewski A."/>
            <person name="Chaumeil P.A."/>
            <person name="Hugenholtz P."/>
        </authorList>
    </citation>
    <scope>NUCLEOTIDE SEQUENCE [LARGE SCALE GENOMIC DNA]</scope>
    <source>
        <strain evidence="7">UBA9956</strain>
    </source>
</reference>
<name>A0A350HB47_UNCW3</name>
<evidence type="ECO:0000256" key="1">
    <source>
        <dbReference type="ARBA" id="ARBA00022603"/>
    </source>
</evidence>
<dbReference type="GO" id="GO:0000179">
    <property type="term" value="F:rRNA (adenine-N6,N6-)-dimethyltransferase activity"/>
    <property type="evidence" value="ECO:0007669"/>
    <property type="project" value="UniProtKB-UniRule"/>
</dbReference>
<protein>
    <recommendedName>
        <fullName evidence="6">Ribosomal RNA adenine methylase transferase N-terminal domain-containing protein</fullName>
    </recommendedName>
</protein>
<dbReference type="CDD" id="cd02440">
    <property type="entry name" value="AdoMet_MTases"/>
    <property type="match status" value="1"/>
</dbReference>
<keyword evidence="4 5" id="KW-0694">RNA-binding</keyword>
<keyword evidence="3 5" id="KW-0949">S-adenosyl-L-methionine</keyword>
<dbReference type="InterPro" id="IPR023165">
    <property type="entry name" value="rRNA_Ade_diMease-like_C"/>
</dbReference>
<dbReference type="PANTHER" id="PTHR11727">
    <property type="entry name" value="DIMETHYLADENOSINE TRANSFERASE"/>
    <property type="match status" value="1"/>
</dbReference>
<dbReference type="InterPro" id="IPR020598">
    <property type="entry name" value="rRNA_Ade_methylase_Trfase_N"/>
</dbReference>
<dbReference type="SUPFAM" id="SSF53335">
    <property type="entry name" value="S-adenosyl-L-methionine-dependent methyltransferases"/>
    <property type="match status" value="1"/>
</dbReference>
<dbReference type="InterPro" id="IPR020596">
    <property type="entry name" value="rRNA_Ade_Mease_Trfase_CS"/>
</dbReference>
<gene>
    <name evidence="7" type="ORF">DCW38_06240</name>
</gene>
<keyword evidence="2 5" id="KW-0808">Transferase</keyword>
<comment type="similarity">
    <text evidence="5">Belongs to the class I-like SAM-binding methyltransferase superfamily. rRNA adenine N(6)-methyltransferase family.</text>
</comment>
<dbReference type="Pfam" id="PF00398">
    <property type="entry name" value="RrnaAD"/>
    <property type="match status" value="1"/>
</dbReference>
<dbReference type="InterPro" id="IPR029063">
    <property type="entry name" value="SAM-dependent_MTases_sf"/>
</dbReference>
<feature type="binding site" evidence="5">
    <location>
        <position position="19"/>
    </location>
    <ligand>
        <name>S-adenosyl-L-methionine</name>
        <dbReference type="ChEBI" id="CHEBI:59789"/>
    </ligand>
</feature>
<dbReference type="PANTHER" id="PTHR11727:SF7">
    <property type="entry name" value="DIMETHYLADENOSINE TRANSFERASE-RELATED"/>
    <property type="match status" value="1"/>
</dbReference>
<feature type="binding site" evidence="5">
    <location>
        <position position="66"/>
    </location>
    <ligand>
        <name>S-adenosyl-L-methionine</name>
        <dbReference type="ChEBI" id="CHEBI:59789"/>
    </ligand>
</feature>
<dbReference type="Proteomes" id="UP000264062">
    <property type="component" value="Unassembled WGS sequence"/>
</dbReference>
<dbReference type="PROSITE" id="PS01131">
    <property type="entry name" value="RRNA_A_DIMETH"/>
    <property type="match status" value="1"/>
</dbReference>
<feature type="binding site" evidence="5">
    <location>
        <position position="17"/>
    </location>
    <ligand>
        <name>S-adenosyl-L-methionine</name>
        <dbReference type="ChEBI" id="CHEBI:59789"/>
    </ligand>
</feature>
<feature type="binding site" evidence="5">
    <location>
        <position position="44"/>
    </location>
    <ligand>
        <name>S-adenosyl-L-methionine</name>
        <dbReference type="ChEBI" id="CHEBI:59789"/>
    </ligand>
</feature>
<feature type="binding site" evidence="5">
    <location>
        <position position="102"/>
    </location>
    <ligand>
        <name>S-adenosyl-L-methionine</name>
        <dbReference type="ChEBI" id="CHEBI:59789"/>
    </ligand>
</feature>
<evidence type="ECO:0000256" key="3">
    <source>
        <dbReference type="ARBA" id="ARBA00022691"/>
    </source>
</evidence>
<evidence type="ECO:0000256" key="5">
    <source>
        <dbReference type="PROSITE-ProRule" id="PRU01026"/>
    </source>
</evidence>
<comment type="caution">
    <text evidence="7">The sequence shown here is derived from an EMBL/GenBank/DDBJ whole genome shotgun (WGS) entry which is preliminary data.</text>
</comment>
<accession>A0A350HB47</accession>
<keyword evidence="1 5" id="KW-0489">Methyltransferase</keyword>
<evidence type="ECO:0000259" key="6">
    <source>
        <dbReference type="SMART" id="SM00650"/>
    </source>
</evidence>
<dbReference type="AlphaFoldDB" id="A0A350HB47"/>
<dbReference type="EMBL" id="DMZY01000183">
    <property type="protein sequence ID" value="HAV92763.1"/>
    <property type="molecule type" value="Genomic_DNA"/>
</dbReference>
<dbReference type="GO" id="GO:0003723">
    <property type="term" value="F:RNA binding"/>
    <property type="evidence" value="ECO:0007669"/>
    <property type="project" value="UniProtKB-UniRule"/>
</dbReference>
<feature type="binding site" evidence="5">
    <location>
        <position position="88"/>
    </location>
    <ligand>
        <name>S-adenosyl-L-methionine</name>
        <dbReference type="ChEBI" id="CHEBI:59789"/>
    </ligand>
</feature>
<dbReference type="Gene3D" id="3.40.50.150">
    <property type="entry name" value="Vaccinia Virus protein VP39"/>
    <property type="match status" value="1"/>
</dbReference>
<dbReference type="GO" id="GO:0005829">
    <property type="term" value="C:cytosol"/>
    <property type="evidence" value="ECO:0007669"/>
    <property type="project" value="TreeGrafter"/>
</dbReference>
<evidence type="ECO:0000313" key="7">
    <source>
        <dbReference type="EMBL" id="HAV92763.1"/>
    </source>
</evidence>
<dbReference type="InterPro" id="IPR001737">
    <property type="entry name" value="KsgA/Erm"/>
</dbReference>
<evidence type="ECO:0000256" key="2">
    <source>
        <dbReference type="ARBA" id="ARBA00022679"/>
    </source>
</evidence>
<evidence type="ECO:0000313" key="8">
    <source>
        <dbReference type="Proteomes" id="UP000264062"/>
    </source>
</evidence>
<feature type="domain" description="Ribosomal RNA adenine methylase transferase N-terminal" evidence="6">
    <location>
        <begin position="24"/>
        <end position="182"/>
    </location>
</feature>
<proteinExistence type="inferred from homology"/>